<keyword evidence="2" id="KW-1185">Reference proteome</keyword>
<name>A0ACB6QVP1_9PLEO</name>
<feature type="non-terminal residue" evidence="1">
    <location>
        <position position="126"/>
    </location>
</feature>
<dbReference type="EMBL" id="MU003509">
    <property type="protein sequence ID" value="KAF2470137.1"/>
    <property type="molecule type" value="Genomic_DNA"/>
</dbReference>
<sequence length="126" mass="13376">MAGDEEFPCTLTLTIPFPSPHLATTALRALSVDAELSHLVRRTLSLSSRPSAASTPTSNPTPTPENEKNLLVVNYAATTNRMLRVAVNGFFESVGVVIGVMKDLDIDVIDTPGIEALDGVQGLETV</sequence>
<comment type="caution">
    <text evidence="1">The sequence shown here is derived from an EMBL/GenBank/DDBJ whole genome shotgun (WGS) entry which is preliminary data.</text>
</comment>
<reference evidence="1" key="1">
    <citation type="journal article" date="2020" name="Stud. Mycol.">
        <title>101 Dothideomycetes genomes: a test case for predicting lifestyles and emergence of pathogens.</title>
        <authorList>
            <person name="Haridas S."/>
            <person name="Albert R."/>
            <person name="Binder M."/>
            <person name="Bloem J."/>
            <person name="Labutti K."/>
            <person name="Salamov A."/>
            <person name="Andreopoulos B."/>
            <person name="Baker S."/>
            <person name="Barry K."/>
            <person name="Bills G."/>
            <person name="Bluhm B."/>
            <person name="Cannon C."/>
            <person name="Castanera R."/>
            <person name="Culley D."/>
            <person name="Daum C."/>
            <person name="Ezra D."/>
            <person name="Gonzalez J."/>
            <person name="Henrissat B."/>
            <person name="Kuo A."/>
            <person name="Liang C."/>
            <person name="Lipzen A."/>
            <person name="Lutzoni F."/>
            <person name="Magnuson J."/>
            <person name="Mondo S."/>
            <person name="Nolan M."/>
            <person name="Ohm R."/>
            <person name="Pangilinan J."/>
            <person name="Park H.-J."/>
            <person name="Ramirez L."/>
            <person name="Alfaro M."/>
            <person name="Sun H."/>
            <person name="Tritt A."/>
            <person name="Yoshinaga Y."/>
            <person name="Zwiers L.-H."/>
            <person name="Turgeon B."/>
            <person name="Goodwin S."/>
            <person name="Spatafora J."/>
            <person name="Crous P."/>
            <person name="Grigoriev I."/>
        </authorList>
    </citation>
    <scope>NUCLEOTIDE SEQUENCE</scope>
    <source>
        <strain evidence="1">ATCC 200398</strain>
    </source>
</reference>
<organism evidence="1 2">
    <name type="scientific">Lindgomyces ingoldianus</name>
    <dbReference type="NCBI Taxonomy" id="673940"/>
    <lineage>
        <taxon>Eukaryota</taxon>
        <taxon>Fungi</taxon>
        <taxon>Dikarya</taxon>
        <taxon>Ascomycota</taxon>
        <taxon>Pezizomycotina</taxon>
        <taxon>Dothideomycetes</taxon>
        <taxon>Pleosporomycetidae</taxon>
        <taxon>Pleosporales</taxon>
        <taxon>Lindgomycetaceae</taxon>
        <taxon>Lindgomyces</taxon>
    </lineage>
</organism>
<dbReference type="Proteomes" id="UP000799755">
    <property type="component" value="Unassembled WGS sequence"/>
</dbReference>
<evidence type="ECO:0000313" key="2">
    <source>
        <dbReference type="Proteomes" id="UP000799755"/>
    </source>
</evidence>
<gene>
    <name evidence="1" type="ORF">BDR25DRAFT_304092</name>
</gene>
<protein>
    <submittedName>
        <fullName evidence="1">Pcc1-domain-containing protein</fullName>
    </submittedName>
</protein>
<accession>A0ACB6QVP1</accession>
<evidence type="ECO:0000313" key="1">
    <source>
        <dbReference type="EMBL" id="KAF2470137.1"/>
    </source>
</evidence>
<proteinExistence type="predicted"/>